<proteinExistence type="inferred from homology"/>
<dbReference type="PANTHER" id="PTHR16166:SF93">
    <property type="entry name" value="INTERMEMBRANE LIPID TRANSFER PROTEIN VPS13"/>
    <property type="match status" value="1"/>
</dbReference>
<dbReference type="EMBL" id="HBUF01560490">
    <property type="protein sequence ID" value="CAG6762098.1"/>
    <property type="molecule type" value="Transcribed_RNA"/>
</dbReference>
<evidence type="ECO:0000256" key="1">
    <source>
        <dbReference type="ARBA" id="ARBA00006545"/>
    </source>
</evidence>
<reference evidence="5" key="1">
    <citation type="submission" date="2021-05" db="EMBL/GenBank/DDBJ databases">
        <authorList>
            <person name="Alioto T."/>
            <person name="Alioto T."/>
            <person name="Gomez Garrido J."/>
        </authorList>
    </citation>
    <scope>NUCLEOTIDE SEQUENCE</scope>
</reference>
<feature type="compositionally biased region" description="Basic residues" evidence="3">
    <location>
        <begin position="141"/>
        <end position="168"/>
    </location>
</feature>
<accession>A0A8D9A9A3</accession>
<dbReference type="PANTHER" id="PTHR16166">
    <property type="entry name" value="VACUOLAR PROTEIN SORTING-ASSOCIATED PROTEIN VPS13"/>
    <property type="match status" value="1"/>
</dbReference>
<comment type="similarity">
    <text evidence="1">Belongs to the VPS13 family.</text>
</comment>
<dbReference type="InterPro" id="IPR026854">
    <property type="entry name" value="VPS13_N"/>
</dbReference>
<evidence type="ECO:0000313" key="5">
    <source>
        <dbReference type="EMBL" id="CAG6762098.1"/>
    </source>
</evidence>
<evidence type="ECO:0000259" key="4">
    <source>
        <dbReference type="Pfam" id="PF12624"/>
    </source>
</evidence>
<feature type="compositionally biased region" description="Basic and acidic residues" evidence="3">
    <location>
        <begin position="117"/>
        <end position="140"/>
    </location>
</feature>
<dbReference type="GO" id="GO:0045053">
    <property type="term" value="P:protein retention in Golgi apparatus"/>
    <property type="evidence" value="ECO:0007669"/>
    <property type="project" value="TreeGrafter"/>
</dbReference>
<protein>
    <submittedName>
        <fullName evidence="5">Vacuolar protein sorting-associated protein 13C</fullName>
    </submittedName>
</protein>
<keyword evidence="2" id="KW-0813">Transport</keyword>
<name>A0A8D9A9A3_9HEMI</name>
<organism evidence="5">
    <name type="scientific">Cacopsylla melanoneura</name>
    <dbReference type="NCBI Taxonomy" id="428564"/>
    <lineage>
        <taxon>Eukaryota</taxon>
        <taxon>Metazoa</taxon>
        <taxon>Ecdysozoa</taxon>
        <taxon>Arthropoda</taxon>
        <taxon>Hexapoda</taxon>
        <taxon>Insecta</taxon>
        <taxon>Pterygota</taxon>
        <taxon>Neoptera</taxon>
        <taxon>Paraneoptera</taxon>
        <taxon>Hemiptera</taxon>
        <taxon>Sternorrhyncha</taxon>
        <taxon>Psylloidea</taxon>
        <taxon>Psyllidae</taxon>
        <taxon>Psyllinae</taxon>
        <taxon>Cacopsylla</taxon>
    </lineage>
</organism>
<sequence>MVFESLVADLLNRYIGEYVQNLDKNQLKIGIWGGDVVLKNLILKQSALDELNLPIRTIYGRLGQLTLKIPWKNLYGAPVEASVDTLYLIAVPNQEIKYDPVKEEQWAQDAKQKEIDKVELAKQQEKEKEEGKEKEEEEKNKKKLKKMEKKKTDGKRREKKLCFIKRRK</sequence>
<feature type="region of interest" description="Disordered" evidence="3">
    <location>
        <begin position="117"/>
        <end position="168"/>
    </location>
</feature>
<dbReference type="InterPro" id="IPR026847">
    <property type="entry name" value="VPS13"/>
</dbReference>
<dbReference type="AlphaFoldDB" id="A0A8D9A9A3"/>
<evidence type="ECO:0000256" key="3">
    <source>
        <dbReference type="SAM" id="MobiDB-lite"/>
    </source>
</evidence>
<feature type="domain" description="Chorein N-terminal" evidence="4">
    <location>
        <begin position="2"/>
        <end position="139"/>
    </location>
</feature>
<dbReference type="GO" id="GO:0006623">
    <property type="term" value="P:protein targeting to vacuole"/>
    <property type="evidence" value="ECO:0007669"/>
    <property type="project" value="TreeGrafter"/>
</dbReference>
<evidence type="ECO:0000256" key="2">
    <source>
        <dbReference type="ARBA" id="ARBA00022448"/>
    </source>
</evidence>
<dbReference type="Pfam" id="PF12624">
    <property type="entry name" value="VPS13_N"/>
    <property type="match status" value="1"/>
</dbReference>